<dbReference type="RefSeq" id="WP_017678377.1">
    <property type="nucleotide sequence ID" value="NZ_FMZQ01000001.1"/>
</dbReference>
<dbReference type="CDD" id="cd13659">
    <property type="entry name" value="PBP2_PotF"/>
    <property type="match status" value="1"/>
</dbReference>
<protein>
    <recommendedName>
        <fullName evidence="5">Putrescine-binding periplasmic protein</fullName>
    </recommendedName>
</protein>
<keyword evidence="4 5" id="KW-0574">Periplasm</keyword>
<evidence type="ECO:0000256" key="2">
    <source>
        <dbReference type="ARBA" id="ARBA00022448"/>
    </source>
</evidence>
<proteinExistence type="inferred from homology"/>
<comment type="function">
    <text evidence="5">Required for the activity of the bacterial periplasmic transport system of putrescine.</text>
</comment>
<dbReference type="InterPro" id="IPR006059">
    <property type="entry name" value="SBP"/>
</dbReference>
<gene>
    <name evidence="6" type="ORF">SAMN05216576_101577</name>
</gene>
<accession>A0A1G6J6M1</accession>
<dbReference type="Pfam" id="PF13416">
    <property type="entry name" value="SBP_bac_8"/>
    <property type="match status" value="1"/>
</dbReference>
<comment type="similarity">
    <text evidence="5">Belongs to the bacterial solute-binding protein PotD/PotF family.</text>
</comment>
<evidence type="ECO:0000256" key="3">
    <source>
        <dbReference type="ARBA" id="ARBA00022729"/>
    </source>
</evidence>
<evidence type="ECO:0000256" key="4">
    <source>
        <dbReference type="ARBA" id="ARBA00022764"/>
    </source>
</evidence>
<dbReference type="PANTHER" id="PTHR30222">
    <property type="entry name" value="SPERMIDINE/PUTRESCINE-BINDING PERIPLASMIC PROTEIN"/>
    <property type="match status" value="1"/>
</dbReference>
<evidence type="ECO:0000256" key="5">
    <source>
        <dbReference type="PIRNR" id="PIRNR019574"/>
    </source>
</evidence>
<comment type="subcellular location">
    <subcellularLocation>
        <location evidence="1 5">Periplasm</location>
    </subcellularLocation>
</comment>
<dbReference type="Gene3D" id="3.40.190.10">
    <property type="entry name" value="Periplasmic binding protein-like II"/>
    <property type="match status" value="2"/>
</dbReference>
<dbReference type="PIRSF" id="PIRSF019574">
    <property type="entry name" value="Periplasmic_polyamine_BP"/>
    <property type="match status" value="1"/>
</dbReference>
<dbReference type="EMBL" id="FMZQ01000001">
    <property type="protein sequence ID" value="SDC14428.1"/>
    <property type="molecule type" value="Genomic_DNA"/>
</dbReference>
<keyword evidence="3" id="KW-0732">Signal</keyword>
<sequence>MRRSTLLAGLIAAAIGMSVAQAADRVVKVYNWSDYIAPDTIAEFEKETGIKVVYDVFDSNETLDGKLATGQSGYDVVVPTNHYLAKQVRAGTYLKLDKTKLPNLVNLDPTIMENLAAGDPGNEYSVPYLWGTNGIGLNATKARAVLGDDIPLDSWALLFDPQYAEKLASCGIALLDSGDEVLPQTVNYLGMSPHTTKREDYEKAFEQMMKVRPYITYFHSSKFISDLANGEICAAFGYSGDVLQAADRAEEAGRSDEIIYIIPKEGTAMWADLLAIPKDSKNVAEAHEFINYLLRPDVIAKISDYVAYANPNLKATELVDESVRENPGVYPSEEVMAKLYVAEERTPEVQRWLTRDWTRIKSGR</sequence>
<organism evidence="6 7">
    <name type="scientific">Ectopseudomonas chengduensis</name>
    <dbReference type="NCBI Taxonomy" id="489632"/>
    <lineage>
        <taxon>Bacteria</taxon>
        <taxon>Pseudomonadati</taxon>
        <taxon>Pseudomonadota</taxon>
        <taxon>Gammaproteobacteria</taxon>
        <taxon>Pseudomonadales</taxon>
        <taxon>Pseudomonadaceae</taxon>
        <taxon>Ectopseudomonas</taxon>
    </lineage>
</organism>
<dbReference type="GO" id="GO:0019808">
    <property type="term" value="F:polyamine binding"/>
    <property type="evidence" value="ECO:0007669"/>
    <property type="project" value="InterPro"/>
</dbReference>
<dbReference type="AlphaFoldDB" id="A0A1G6J6M1"/>
<evidence type="ECO:0000313" key="6">
    <source>
        <dbReference type="EMBL" id="SDC14428.1"/>
    </source>
</evidence>
<dbReference type="Proteomes" id="UP000199467">
    <property type="component" value="Unassembled WGS sequence"/>
</dbReference>
<dbReference type="GO" id="GO:0015846">
    <property type="term" value="P:polyamine transport"/>
    <property type="evidence" value="ECO:0007669"/>
    <property type="project" value="InterPro"/>
</dbReference>
<dbReference type="PRINTS" id="PR00909">
    <property type="entry name" value="SPERMDNBNDNG"/>
</dbReference>
<name>A0A1G6J6M1_9GAMM</name>
<dbReference type="SUPFAM" id="SSF53850">
    <property type="entry name" value="Periplasmic binding protein-like II"/>
    <property type="match status" value="1"/>
</dbReference>
<evidence type="ECO:0000256" key="1">
    <source>
        <dbReference type="ARBA" id="ARBA00004418"/>
    </source>
</evidence>
<reference evidence="7" key="1">
    <citation type="submission" date="2016-10" db="EMBL/GenBank/DDBJ databases">
        <authorList>
            <person name="Varghese N."/>
            <person name="Submissions S."/>
        </authorList>
    </citation>
    <scope>NUCLEOTIDE SEQUENCE [LARGE SCALE GENOMIC DNA]</scope>
    <source>
        <strain evidence="7">DSM 26382</strain>
    </source>
</reference>
<evidence type="ECO:0000313" key="7">
    <source>
        <dbReference type="Proteomes" id="UP000199467"/>
    </source>
</evidence>
<dbReference type="GO" id="GO:0042597">
    <property type="term" value="C:periplasmic space"/>
    <property type="evidence" value="ECO:0007669"/>
    <property type="project" value="UniProtKB-SubCell"/>
</dbReference>
<keyword evidence="2 5" id="KW-0813">Transport</keyword>
<dbReference type="InterPro" id="IPR001188">
    <property type="entry name" value="Sperm_putr-bd"/>
</dbReference>
<keyword evidence="7" id="KW-1185">Reference proteome</keyword>
<dbReference type="PANTHER" id="PTHR30222:SF12">
    <property type="entry name" value="NORSPERMIDINE SENSOR"/>
    <property type="match status" value="1"/>
</dbReference>